<dbReference type="Proteomes" id="UP000520814">
    <property type="component" value="Unassembled WGS sequence"/>
</dbReference>
<keyword evidence="6" id="KW-1185">Reference proteome</keyword>
<keyword evidence="3" id="KW-0238">DNA-binding</keyword>
<dbReference type="EMBL" id="JACHGW010000002">
    <property type="protein sequence ID" value="MBB6050655.1"/>
    <property type="molecule type" value="Genomic_DNA"/>
</dbReference>
<dbReference type="AlphaFoldDB" id="A0A7W9W719"/>
<keyword evidence="4" id="KW-0804">Transcription</keyword>
<dbReference type="SUPFAM" id="SSF46785">
    <property type="entry name" value="Winged helix' DNA-binding domain"/>
    <property type="match status" value="1"/>
</dbReference>
<protein>
    <submittedName>
        <fullName evidence="5">Putative transcriptional regulator</fullName>
    </submittedName>
</protein>
<dbReference type="Gene3D" id="1.10.10.10">
    <property type="entry name" value="Winged helix-like DNA-binding domain superfamily/Winged helix DNA-binding domain"/>
    <property type="match status" value="1"/>
</dbReference>
<sequence length="126" mass="14104">MKDALSRRERQLMDILFARGSASVAEVCTALPDPPSYSAVRALLRILEEKGHLAHREEGKQYIYFPTQERPVAAQSALKRVVQTFFGGSVERAVTALLTEEETQLSDDELARLSELIARTKEKDDA</sequence>
<proteinExistence type="inferred from homology"/>
<comment type="caution">
    <text evidence="5">The sequence shown here is derived from an EMBL/GenBank/DDBJ whole genome shotgun (WGS) entry which is preliminary data.</text>
</comment>
<name>A0A7W9W719_ARMRO</name>
<dbReference type="RefSeq" id="WP_184196026.1">
    <property type="nucleotide sequence ID" value="NZ_JACHGW010000002.1"/>
</dbReference>
<keyword evidence="2" id="KW-0805">Transcription regulation</keyword>
<gene>
    <name evidence="5" type="ORF">HNQ39_002446</name>
</gene>
<evidence type="ECO:0000256" key="4">
    <source>
        <dbReference type="ARBA" id="ARBA00023163"/>
    </source>
</evidence>
<dbReference type="GO" id="GO:0045892">
    <property type="term" value="P:negative regulation of DNA-templated transcription"/>
    <property type="evidence" value="ECO:0007669"/>
    <property type="project" value="InterPro"/>
</dbReference>
<evidence type="ECO:0000313" key="6">
    <source>
        <dbReference type="Proteomes" id="UP000520814"/>
    </source>
</evidence>
<dbReference type="InterPro" id="IPR005650">
    <property type="entry name" value="BlaI_family"/>
</dbReference>
<organism evidence="5 6">
    <name type="scientific">Armatimonas rosea</name>
    <dbReference type="NCBI Taxonomy" id="685828"/>
    <lineage>
        <taxon>Bacteria</taxon>
        <taxon>Bacillati</taxon>
        <taxon>Armatimonadota</taxon>
        <taxon>Armatimonadia</taxon>
        <taxon>Armatimonadales</taxon>
        <taxon>Armatimonadaceae</taxon>
        <taxon>Armatimonas</taxon>
    </lineage>
</organism>
<evidence type="ECO:0000256" key="2">
    <source>
        <dbReference type="ARBA" id="ARBA00023015"/>
    </source>
</evidence>
<evidence type="ECO:0000256" key="3">
    <source>
        <dbReference type="ARBA" id="ARBA00023125"/>
    </source>
</evidence>
<evidence type="ECO:0000313" key="5">
    <source>
        <dbReference type="EMBL" id="MBB6050655.1"/>
    </source>
</evidence>
<comment type="similarity">
    <text evidence="1">Belongs to the BlaI transcriptional regulatory family.</text>
</comment>
<dbReference type="Pfam" id="PF03965">
    <property type="entry name" value="Penicillinase_R"/>
    <property type="match status" value="1"/>
</dbReference>
<dbReference type="PIRSF" id="PIRSF019455">
    <property type="entry name" value="CopR_AtkY"/>
    <property type="match status" value="1"/>
</dbReference>
<evidence type="ECO:0000256" key="1">
    <source>
        <dbReference type="ARBA" id="ARBA00011046"/>
    </source>
</evidence>
<dbReference type="InterPro" id="IPR036390">
    <property type="entry name" value="WH_DNA-bd_sf"/>
</dbReference>
<dbReference type="InterPro" id="IPR036388">
    <property type="entry name" value="WH-like_DNA-bd_sf"/>
</dbReference>
<accession>A0A7W9W719</accession>
<reference evidence="5 6" key="1">
    <citation type="submission" date="2020-08" db="EMBL/GenBank/DDBJ databases">
        <title>Genomic Encyclopedia of Type Strains, Phase IV (KMG-IV): sequencing the most valuable type-strain genomes for metagenomic binning, comparative biology and taxonomic classification.</title>
        <authorList>
            <person name="Goeker M."/>
        </authorList>
    </citation>
    <scope>NUCLEOTIDE SEQUENCE [LARGE SCALE GENOMIC DNA]</scope>
    <source>
        <strain evidence="5 6">DSM 23562</strain>
    </source>
</reference>
<dbReference type="GO" id="GO:0003677">
    <property type="term" value="F:DNA binding"/>
    <property type="evidence" value="ECO:0007669"/>
    <property type="project" value="UniProtKB-KW"/>
</dbReference>